<evidence type="ECO:0000313" key="3">
    <source>
        <dbReference type="Proteomes" id="UP000184363"/>
    </source>
</evidence>
<organism evidence="2 3">
    <name type="scientific">Pseudonocardia thermophila</name>
    <dbReference type="NCBI Taxonomy" id="1848"/>
    <lineage>
        <taxon>Bacteria</taxon>
        <taxon>Bacillati</taxon>
        <taxon>Actinomycetota</taxon>
        <taxon>Actinomycetes</taxon>
        <taxon>Pseudonocardiales</taxon>
        <taxon>Pseudonocardiaceae</taxon>
        <taxon>Pseudonocardia</taxon>
    </lineage>
</organism>
<dbReference type="PANTHER" id="PTHR48207:SF4">
    <property type="entry name" value="BLL6097 PROTEIN"/>
    <property type="match status" value="1"/>
</dbReference>
<sequence length="409" mass="44811">MAGPLTGYRILDLCTMMSGPWASDLLGDQGADVIKIEVPGKGDHVRDLPHRHRGMSAMFVNVNRSKRSVTINLKTPEGVDLLKQLVRTADVLVQNFRPGVADRLGIGYEALSAVNPKLVYLSLNGWGESGPLAGQRVYDSLIQALTGLTTVQAGSDHERPRLIRTVLPDKLSAIVASQAITAGLLARVRTGEGQHIRLSMLDAVISFLWASDMGAYTFLEKPVEVERGGSFIDLIYQTQDGYITVATNSNAEWTALCRALDHAEWIEDERFSTPAGRLEHINERLQMVQDVLATNTSAHWLERFERHDVPAAPILKRSEVIEHPQVRACGSIEEYKHPVAGPLRQSRVPARFLGTPVEPPRGAPLLGEHNGEVLRELGLTPERIAELVDRGIVGNEHLRPAGETASVPA</sequence>
<dbReference type="Gene3D" id="3.30.1540.10">
    <property type="entry name" value="formyl-coa transferase, domain 3"/>
    <property type="match status" value="1"/>
</dbReference>
<evidence type="ECO:0000313" key="2">
    <source>
        <dbReference type="EMBL" id="SHK09595.1"/>
    </source>
</evidence>
<name>A0A1M6PNT4_PSETH</name>
<dbReference type="EMBL" id="FRAP01000002">
    <property type="protein sequence ID" value="SHK09595.1"/>
    <property type="molecule type" value="Genomic_DNA"/>
</dbReference>
<gene>
    <name evidence="2" type="ORF">SAMN05443637_102374</name>
</gene>
<dbReference type="SUPFAM" id="SSF89796">
    <property type="entry name" value="CoA-transferase family III (CaiB/BaiF)"/>
    <property type="match status" value="1"/>
</dbReference>
<dbReference type="Gene3D" id="3.40.50.10540">
    <property type="entry name" value="Crotonobetainyl-coa:carnitine coa-transferase, domain 1"/>
    <property type="match status" value="1"/>
</dbReference>
<dbReference type="Pfam" id="PF02515">
    <property type="entry name" value="CoA_transf_3"/>
    <property type="match status" value="1"/>
</dbReference>
<dbReference type="InterPro" id="IPR003673">
    <property type="entry name" value="CoA-Trfase_fam_III"/>
</dbReference>
<dbReference type="RefSeq" id="WP_073455483.1">
    <property type="nucleotide sequence ID" value="NZ_CALGVN010000036.1"/>
</dbReference>
<proteinExistence type="predicted"/>
<dbReference type="InterPro" id="IPR023606">
    <property type="entry name" value="CoA-Trfase_III_dom_1_sf"/>
</dbReference>
<dbReference type="InterPro" id="IPR050483">
    <property type="entry name" value="CoA-transferase_III_domain"/>
</dbReference>
<evidence type="ECO:0000256" key="1">
    <source>
        <dbReference type="ARBA" id="ARBA00022679"/>
    </source>
</evidence>
<keyword evidence="3" id="KW-1185">Reference proteome</keyword>
<dbReference type="PANTHER" id="PTHR48207">
    <property type="entry name" value="SUCCINATE--HYDROXYMETHYLGLUTARATE COA-TRANSFERASE"/>
    <property type="match status" value="1"/>
</dbReference>
<dbReference type="AlphaFoldDB" id="A0A1M6PNT4"/>
<accession>A0A1M6PNT4</accession>
<dbReference type="GO" id="GO:0008410">
    <property type="term" value="F:CoA-transferase activity"/>
    <property type="evidence" value="ECO:0007669"/>
    <property type="project" value="TreeGrafter"/>
</dbReference>
<dbReference type="STRING" id="1848.SAMN05443637_102374"/>
<dbReference type="InterPro" id="IPR044855">
    <property type="entry name" value="CoA-Trfase_III_dom3_sf"/>
</dbReference>
<dbReference type="Proteomes" id="UP000184363">
    <property type="component" value="Unassembled WGS sequence"/>
</dbReference>
<reference evidence="2 3" key="1">
    <citation type="submission" date="2016-11" db="EMBL/GenBank/DDBJ databases">
        <authorList>
            <person name="Jaros S."/>
            <person name="Januszkiewicz K."/>
            <person name="Wedrychowicz H."/>
        </authorList>
    </citation>
    <scope>NUCLEOTIDE SEQUENCE [LARGE SCALE GENOMIC DNA]</scope>
    <source>
        <strain evidence="2 3">DSM 43832</strain>
    </source>
</reference>
<dbReference type="OrthoDB" id="9797653at2"/>
<keyword evidence="1 2" id="KW-0808">Transferase</keyword>
<protein>
    <submittedName>
        <fullName evidence="2">Crotonobetainyl-CoA:carnitine CoA-transferase CaiB</fullName>
    </submittedName>
</protein>